<dbReference type="Pfam" id="PF00995">
    <property type="entry name" value="Sec1"/>
    <property type="match status" value="1"/>
</dbReference>
<reference evidence="2" key="1">
    <citation type="submission" date="2022-07" db="EMBL/GenBank/DDBJ databases">
        <title>Phylogenomic reconstructions and comparative analyses of Kickxellomycotina fungi.</title>
        <authorList>
            <person name="Reynolds N.K."/>
            <person name="Stajich J.E."/>
            <person name="Barry K."/>
            <person name="Grigoriev I.V."/>
            <person name="Crous P."/>
            <person name="Smith M.E."/>
        </authorList>
    </citation>
    <scope>NUCLEOTIDE SEQUENCE</scope>
    <source>
        <strain evidence="2">NRRL 1566</strain>
    </source>
</reference>
<dbReference type="InterPro" id="IPR043155">
    <property type="entry name" value="VPS33_dom3b"/>
</dbReference>
<protein>
    <submittedName>
        <fullName evidence="2">Vacuolar protein-sorting-associated protein 33</fullName>
    </submittedName>
</protein>
<proteinExistence type="inferred from homology"/>
<dbReference type="AlphaFoldDB" id="A0A9W8M0M3"/>
<dbReference type="SUPFAM" id="SSF56815">
    <property type="entry name" value="Sec1/munc18-like (SM) proteins"/>
    <property type="match status" value="1"/>
</dbReference>
<dbReference type="InterPro" id="IPR027482">
    <property type="entry name" value="Sec1-like_dom2"/>
</dbReference>
<comment type="caution">
    <text evidence="2">The sequence shown here is derived from an EMBL/GenBank/DDBJ whole genome shotgun (WGS) entry which is preliminary data.</text>
</comment>
<evidence type="ECO:0000256" key="1">
    <source>
        <dbReference type="ARBA" id="ARBA00009884"/>
    </source>
</evidence>
<evidence type="ECO:0000313" key="2">
    <source>
        <dbReference type="EMBL" id="KAJ2849141.1"/>
    </source>
</evidence>
<dbReference type="Gene3D" id="1.25.40.850">
    <property type="match status" value="1"/>
</dbReference>
<dbReference type="PANTHER" id="PTHR11679">
    <property type="entry name" value="VESICLE PROTEIN SORTING-ASSOCIATED"/>
    <property type="match status" value="1"/>
</dbReference>
<dbReference type="OrthoDB" id="10262287at2759"/>
<dbReference type="Proteomes" id="UP001139887">
    <property type="component" value="Unassembled WGS sequence"/>
</dbReference>
<dbReference type="GO" id="GO:0016192">
    <property type="term" value="P:vesicle-mediated transport"/>
    <property type="evidence" value="ECO:0007669"/>
    <property type="project" value="InterPro"/>
</dbReference>
<organism evidence="2 3">
    <name type="scientific">Coemansia brasiliensis</name>
    <dbReference type="NCBI Taxonomy" id="2650707"/>
    <lineage>
        <taxon>Eukaryota</taxon>
        <taxon>Fungi</taxon>
        <taxon>Fungi incertae sedis</taxon>
        <taxon>Zoopagomycota</taxon>
        <taxon>Kickxellomycotina</taxon>
        <taxon>Kickxellomycetes</taxon>
        <taxon>Kickxellales</taxon>
        <taxon>Kickxellaceae</taxon>
        <taxon>Coemansia</taxon>
    </lineage>
</organism>
<dbReference type="InterPro" id="IPR036045">
    <property type="entry name" value="Sec1-like_sf"/>
</dbReference>
<sequence>MQPLDGTVASGPKLLQLKDILRAELIAILDTIRGAKALVLDKDLSGALSAVVEFAVLKEHGVEKIFLLETGVGDAPVQGVVYLVQGQVSKLRAVASQVRALSGCEQAVQVVPRRTLLSERVLEEEGVLGDVRLGEFRLDAVPLAEDVVSLEQPGLFKALHVDGDFSGVHGVARGLMRLQGLWGFFPRLVGKGDYAQVLAQSLKRMRAEATSGAGAMSNMFDAAVILDRAADLSTPLLTQLTYEGLLSEVFGITNGAVATGENSRSRVNVRGDDAVYTAIRDAGFADVGAALSAMTQQLQTTYESRHSARTVQEIRRFVGRLSGLQAEHQSLKTHVTLAETVQKRTQTDDFAATLEIEQTLVGGDDLHTGQRAYIDRILALADPHAYVPGVSSERQAPPPAAAPNSLHKILRLLCLSALWRGSSLKQKQYDAWYDEIIAAFGHHHTITLANLARAGLLPSSTRNNDSASANGLGFLRRSLNLVVADDADDVAYAYAGYVPLLVRLVQILAQDPAVHSPASNRYAALLRPLDRTRPSREMQQPGGGIRGGWAGWEDVLSAIPGASFDETQVPPSALNRSEKALGDKPPATLVVFVGGCTSAEISALRRLSQLHGHRYVVATTEVLNGNALLDPLIQHK</sequence>
<comment type="similarity">
    <text evidence="1">Belongs to the STXBP/unc-18/SEC1 family.</text>
</comment>
<dbReference type="Gene3D" id="3.40.50.1910">
    <property type="match status" value="2"/>
</dbReference>
<gene>
    <name evidence="2" type="primary">VPS33</name>
    <name evidence="2" type="ORF">IWW36_002856</name>
</gene>
<accession>A0A9W8M0M3</accession>
<evidence type="ECO:0000313" key="3">
    <source>
        <dbReference type="Proteomes" id="UP001139887"/>
    </source>
</evidence>
<dbReference type="Gene3D" id="3.40.50.2060">
    <property type="match status" value="1"/>
</dbReference>
<keyword evidence="3" id="KW-1185">Reference proteome</keyword>
<dbReference type="EMBL" id="JANBUW010000103">
    <property type="protein sequence ID" value="KAJ2849141.1"/>
    <property type="molecule type" value="Genomic_DNA"/>
</dbReference>
<dbReference type="InterPro" id="IPR001619">
    <property type="entry name" value="Sec1-like"/>
</dbReference>
<name>A0A9W8M0M3_9FUNG</name>
<dbReference type="InterPro" id="IPR043154">
    <property type="entry name" value="Sec-1-like_dom1"/>
</dbReference>